<dbReference type="Proteomes" id="UP000694428">
    <property type="component" value="Unplaced"/>
</dbReference>
<evidence type="ECO:0000256" key="1">
    <source>
        <dbReference type="SAM" id="MobiDB-lite"/>
    </source>
</evidence>
<keyword evidence="3" id="KW-1185">Reference proteome</keyword>
<name>A0A8C9LD98_PAVCR</name>
<reference evidence="2" key="2">
    <citation type="submission" date="2025-09" db="UniProtKB">
        <authorList>
            <consortium name="Ensembl"/>
        </authorList>
    </citation>
    <scope>IDENTIFICATION</scope>
</reference>
<protein>
    <submittedName>
        <fullName evidence="2">Uncharacterized protein</fullName>
    </submittedName>
</protein>
<sequence length="57" mass="5924">MYTLTRGPSKLATQRRTGPTQQPVESKVGEPRAPLPGAVPPPHVQPEGPKGVKSGGP</sequence>
<proteinExistence type="predicted"/>
<reference evidence="2" key="1">
    <citation type="submission" date="2025-08" db="UniProtKB">
        <authorList>
            <consortium name="Ensembl"/>
        </authorList>
    </citation>
    <scope>IDENTIFICATION</scope>
</reference>
<feature type="region of interest" description="Disordered" evidence="1">
    <location>
        <begin position="1"/>
        <end position="57"/>
    </location>
</feature>
<dbReference type="AlphaFoldDB" id="A0A8C9LD98"/>
<organism evidence="2 3">
    <name type="scientific">Pavo cristatus</name>
    <name type="common">Indian peafowl</name>
    <name type="synonym">Blue peafowl</name>
    <dbReference type="NCBI Taxonomy" id="9049"/>
    <lineage>
        <taxon>Eukaryota</taxon>
        <taxon>Metazoa</taxon>
        <taxon>Chordata</taxon>
        <taxon>Craniata</taxon>
        <taxon>Vertebrata</taxon>
        <taxon>Euteleostomi</taxon>
        <taxon>Archelosauria</taxon>
        <taxon>Archosauria</taxon>
        <taxon>Dinosauria</taxon>
        <taxon>Saurischia</taxon>
        <taxon>Theropoda</taxon>
        <taxon>Coelurosauria</taxon>
        <taxon>Aves</taxon>
        <taxon>Neognathae</taxon>
        <taxon>Galloanserae</taxon>
        <taxon>Galliformes</taxon>
        <taxon>Phasianidae</taxon>
        <taxon>Phasianinae</taxon>
        <taxon>Pavo</taxon>
    </lineage>
</organism>
<evidence type="ECO:0000313" key="3">
    <source>
        <dbReference type="Proteomes" id="UP000694428"/>
    </source>
</evidence>
<dbReference type="Ensembl" id="ENSPSTT00000019632.1">
    <property type="protein sequence ID" value="ENSPSTP00000018741.1"/>
    <property type="gene ID" value="ENSPSTG00000013476.1"/>
</dbReference>
<evidence type="ECO:0000313" key="2">
    <source>
        <dbReference type="Ensembl" id="ENSPSTP00000018741.1"/>
    </source>
</evidence>
<feature type="compositionally biased region" description="Polar residues" evidence="1">
    <location>
        <begin position="11"/>
        <end position="24"/>
    </location>
</feature>
<accession>A0A8C9LD98</accession>
<feature type="compositionally biased region" description="Pro residues" evidence="1">
    <location>
        <begin position="33"/>
        <end position="44"/>
    </location>
</feature>